<reference evidence="2" key="1">
    <citation type="submission" date="2009-05" db="EMBL/GenBank/DDBJ databases">
        <authorList>
            <person name="Harkins D.M."/>
            <person name="DeShazer D."/>
            <person name="Woods D.E."/>
            <person name="Brinkac L.M."/>
            <person name="Brown K.A."/>
            <person name="Hung G.C."/>
            <person name="Tuanyok A."/>
            <person name="Zhang B."/>
            <person name="Nierman W.C."/>
        </authorList>
    </citation>
    <scope>NUCLEOTIDE SEQUENCE [LARGE SCALE GENOMIC DNA]</scope>
    <source>
        <strain evidence="2">1710a</strain>
    </source>
</reference>
<dbReference type="Pfam" id="PF13924">
    <property type="entry name" value="Lipocalin_5"/>
    <property type="match status" value="1"/>
</dbReference>
<accession>A0A0E1WFY8</accession>
<dbReference type="Proteomes" id="UP000001812">
    <property type="component" value="Chromosome I"/>
</dbReference>
<organism evidence="2">
    <name type="scientific">Burkholderia pseudomallei 1710a</name>
    <dbReference type="NCBI Taxonomy" id="320371"/>
    <lineage>
        <taxon>Bacteria</taxon>
        <taxon>Pseudomonadati</taxon>
        <taxon>Pseudomonadota</taxon>
        <taxon>Betaproteobacteria</taxon>
        <taxon>Burkholderiales</taxon>
        <taxon>Burkholderiaceae</taxon>
        <taxon>Burkholderia</taxon>
        <taxon>pseudomallei group</taxon>
    </lineage>
</organism>
<proteinExistence type="predicted"/>
<sequence length="144" mass="16042">MLGAWTHDSYVEIDAETGVRHAPFGDAPLGFIVYTADGYMSVQLQARERAPFSGDDPYRGTPAEYAQAGRTYLAYAGRFFVDEATRALSHEMAVALFPNWLGQIQTRTVEFPDDTLHLGMPTPLQLNDALKHARLVWRRATPNG</sequence>
<name>A0A0E1WFY8_BURPE</name>
<gene>
    <name evidence="2" type="ORF">BURPS1710A_1536</name>
</gene>
<protein>
    <recommendedName>
        <fullName evidence="1">Lipocalin-like domain-containing protein</fullName>
    </recommendedName>
</protein>
<dbReference type="InterPro" id="IPR024311">
    <property type="entry name" value="Lipocalin-like"/>
</dbReference>
<evidence type="ECO:0000259" key="1">
    <source>
        <dbReference type="Pfam" id="PF13924"/>
    </source>
</evidence>
<dbReference type="RefSeq" id="WP_004526423.1">
    <property type="nucleotide sequence ID" value="NZ_CM000832.1"/>
</dbReference>
<dbReference type="EMBL" id="CM000832">
    <property type="protein sequence ID" value="EET08512.1"/>
    <property type="molecule type" value="Genomic_DNA"/>
</dbReference>
<evidence type="ECO:0000313" key="2">
    <source>
        <dbReference type="EMBL" id="EET08512.1"/>
    </source>
</evidence>
<feature type="domain" description="Lipocalin-like" evidence="1">
    <location>
        <begin position="3"/>
        <end position="140"/>
    </location>
</feature>
<dbReference type="HOGENOM" id="CLU_109259_2_1_4"/>
<dbReference type="AlphaFoldDB" id="A0A0E1WFY8"/>